<comment type="subcellular location">
    <subcellularLocation>
        <location evidence="1">Membrane</location>
        <topology evidence="1">Multi-pass membrane protein</topology>
    </subcellularLocation>
</comment>
<keyword evidence="15" id="KW-1185">Reference proteome</keyword>
<keyword evidence="8" id="KW-0675">Receptor</keyword>
<feature type="transmembrane region" description="Helical" evidence="11">
    <location>
        <begin position="229"/>
        <end position="248"/>
    </location>
</feature>
<keyword evidence="5 11" id="KW-1133">Transmembrane helix</keyword>
<feature type="compositionally biased region" description="Low complexity" evidence="10">
    <location>
        <begin position="536"/>
        <end position="547"/>
    </location>
</feature>
<keyword evidence="9" id="KW-0325">Glycoprotein</keyword>
<feature type="transmembrane region" description="Helical" evidence="11">
    <location>
        <begin position="260"/>
        <end position="278"/>
    </location>
</feature>
<feature type="compositionally biased region" description="Low complexity" evidence="10">
    <location>
        <begin position="555"/>
        <end position="570"/>
    </location>
</feature>
<dbReference type="GO" id="GO:0016020">
    <property type="term" value="C:membrane"/>
    <property type="evidence" value="ECO:0007669"/>
    <property type="project" value="UniProtKB-SubCell"/>
</dbReference>
<evidence type="ECO:0000256" key="1">
    <source>
        <dbReference type="ARBA" id="ARBA00004141"/>
    </source>
</evidence>
<evidence type="ECO:0000313" key="14">
    <source>
        <dbReference type="EMBL" id="KAK5580221.1"/>
    </source>
</evidence>
<feature type="transmembrane region" description="Helical" evidence="11">
    <location>
        <begin position="483"/>
        <end position="502"/>
    </location>
</feature>
<keyword evidence="3 11" id="KW-0812">Transmembrane</keyword>
<evidence type="ECO:0000256" key="10">
    <source>
        <dbReference type="SAM" id="MobiDB-lite"/>
    </source>
</evidence>
<feature type="domain" description="FZ" evidence="13">
    <location>
        <begin position="25"/>
        <end position="139"/>
    </location>
</feature>
<dbReference type="EMBL" id="JAVFKY010000002">
    <property type="protein sequence ID" value="KAK5580221.1"/>
    <property type="molecule type" value="Genomic_DNA"/>
</dbReference>
<feature type="chain" id="PRO_5042898604" description="FZ domain-containing protein" evidence="12">
    <location>
        <begin position="22"/>
        <end position="570"/>
    </location>
</feature>
<feature type="transmembrane region" description="Helical" evidence="11">
    <location>
        <begin position="378"/>
        <end position="406"/>
    </location>
</feature>
<dbReference type="InterPro" id="IPR036790">
    <property type="entry name" value="Frizzled_dom_sf"/>
</dbReference>
<dbReference type="Gene3D" id="1.20.1070.10">
    <property type="entry name" value="Rhodopsin 7-helix transmembrane proteins"/>
    <property type="match status" value="1"/>
</dbReference>
<feature type="transmembrane region" description="Helical" evidence="11">
    <location>
        <begin position="298"/>
        <end position="317"/>
    </location>
</feature>
<comment type="caution">
    <text evidence="14">The sequence shown here is derived from an EMBL/GenBank/DDBJ whole genome shotgun (WGS) entry which is preliminary data.</text>
</comment>
<keyword evidence="4 12" id="KW-0732">Signal</keyword>
<dbReference type="PANTHER" id="PTHR31787">
    <property type="entry name" value="G-PROTEIN-COUPLED RECEPTOR GPCR FAMILY PROTEIN"/>
    <property type="match status" value="1"/>
</dbReference>
<feature type="transmembrane region" description="Helical" evidence="11">
    <location>
        <begin position="418"/>
        <end position="439"/>
    </location>
</feature>
<evidence type="ECO:0000256" key="11">
    <source>
        <dbReference type="SAM" id="Phobius"/>
    </source>
</evidence>
<feature type="region of interest" description="Disordered" evidence="10">
    <location>
        <begin position="536"/>
        <end position="570"/>
    </location>
</feature>
<dbReference type="InterPro" id="IPR020067">
    <property type="entry name" value="Frizzled_dom"/>
</dbReference>
<evidence type="ECO:0000256" key="9">
    <source>
        <dbReference type="ARBA" id="ARBA00023180"/>
    </source>
</evidence>
<evidence type="ECO:0000256" key="2">
    <source>
        <dbReference type="ARBA" id="ARBA00008077"/>
    </source>
</evidence>
<feature type="signal peptide" evidence="12">
    <location>
        <begin position="1"/>
        <end position="21"/>
    </location>
</feature>
<protein>
    <recommendedName>
        <fullName evidence="13">FZ domain-containing protein</fullName>
    </recommendedName>
</protein>
<proteinExistence type="inferred from homology"/>
<evidence type="ECO:0000256" key="6">
    <source>
        <dbReference type="ARBA" id="ARBA00023136"/>
    </source>
</evidence>
<dbReference type="Proteomes" id="UP001344447">
    <property type="component" value="Unassembled WGS sequence"/>
</dbReference>
<evidence type="ECO:0000256" key="4">
    <source>
        <dbReference type="ARBA" id="ARBA00022729"/>
    </source>
</evidence>
<accession>A0AAN7YVR9</accession>
<gene>
    <name evidence="14" type="ORF">RB653_000235</name>
</gene>
<keyword evidence="7" id="KW-1015">Disulfide bond</keyword>
<reference evidence="14 15" key="1">
    <citation type="submission" date="2023-11" db="EMBL/GenBank/DDBJ databases">
        <title>Dfirmibasis_genome.</title>
        <authorList>
            <person name="Edelbroek B."/>
            <person name="Kjellin J."/>
            <person name="Jerlstrom-Hultqvist J."/>
            <person name="Soderbom F."/>
        </authorList>
    </citation>
    <scope>NUCLEOTIDE SEQUENCE [LARGE SCALE GENOMIC DNA]</scope>
    <source>
        <strain evidence="14 15">TNS-C-14</strain>
    </source>
</reference>
<evidence type="ECO:0000313" key="15">
    <source>
        <dbReference type="Proteomes" id="UP001344447"/>
    </source>
</evidence>
<name>A0AAN7YVR9_9MYCE</name>
<evidence type="ECO:0000256" key="7">
    <source>
        <dbReference type="ARBA" id="ARBA00023157"/>
    </source>
</evidence>
<dbReference type="AlphaFoldDB" id="A0AAN7YVR9"/>
<evidence type="ECO:0000256" key="3">
    <source>
        <dbReference type="ARBA" id="ARBA00022692"/>
    </source>
</evidence>
<dbReference type="PROSITE" id="PS50038">
    <property type="entry name" value="FZ"/>
    <property type="match status" value="1"/>
</dbReference>
<evidence type="ECO:0000256" key="12">
    <source>
        <dbReference type="SAM" id="SignalP"/>
    </source>
</evidence>
<comment type="similarity">
    <text evidence="2">Belongs to the G-protein coupled receptor Fz/Smo family.</text>
</comment>
<evidence type="ECO:0000256" key="8">
    <source>
        <dbReference type="ARBA" id="ARBA00023170"/>
    </source>
</evidence>
<evidence type="ECO:0000259" key="13">
    <source>
        <dbReference type="PROSITE" id="PS50038"/>
    </source>
</evidence>
<organism evidence="14 15">
    <name type="scientific">Dictyostelium firmibasis</name>
    <dbReference type="NCBI Taxonomy" id="79012"/>
    <lineage>
        <taxon>Eukaryota</taxon>
        <taxon>Amoebozoa</taxon>
        <taxon>Evosea</taxon>
        <taxon>Eumycetozoa</taxon>
        <taxon>Dictyostelia</taxon>
        <taxon>Dictyosteliales</taxon>
        <taxon>Dictyosteliaceae</taxon>
        <taxon>Dictyostelium</taxon>
    </lineage>
</organism>
<dbReference type="SUPFAM" id="SSF63501">
    <property type="entry name" value="Frizzled cysteine-rich domain"/>
    <property type="match status" value="1"/>
</dbReference>
<dbReference type="InterPro" id="IPR050949">
    <property type="entry name" value="GPCR_Fz/Smo-like"/>
</dbReference>
<sequence length="570" mass="64468">MKKSLLLIIFYFVFINFLVNSQDIKLGGSCEVIDSKSPCFSYLNYTNFYLQPGDSIIQLNQNVSDILGKLEFTTPDCKSNATYLFCLKSYPKCESNNETLSNGTIYSFNLPSLPCNSICLKAEIPCKFYIDNYFKDLSCISKYSNGDPMFPINSTEYDLKYFKYNVQCSNDVIYDNKTTKINCPAPLLNAEEYVIPGKTTYYYITDNCILDCPFEIYPGKTGLLDRTNYALTSLSFITCVFMIITFGVLPNKITHRMESILSFACGGCITALSLFIQSRQDNFNCSSDPGRFKSQSDYLCLLTGLIFQFGAITSIFWSPMIAYDFYITSTLSKIRKFGLYRIILWSFIIVLTALPAFGGKYSATVATNCWINSDDGSAWQYVSFYIPSWSAMGLICFFSVLSVINVSKMYIQTPNKRILFFNVKILITLLLLLFVLTFASSLKFYMEERMDTYFDAIAIWSDCISRGDPSKCELHAPGYDLKALNIVVIGILGFTVFIGYGLDPIVIQIWKESKKFQWVINKCGLNKFITFNSNNNESGTTSSSSSSGERKQTHVKMSNVSVSKSSEQQP</sequence>
<keyword evidence="6 11" id="KW-0472">Membrane</keyword>
<dbReference type="Gene3D" id="1.10.2000.10">
    <property type="entry name" value="Frizzled cysteine-rich domain"/>
    <property type="match status" value="1"/>
</dbReference>
<feature type="transmembrane region" description="Helical" evidence="11">
    <location>
        <begin position="338"/>
        <end position="358"/>
    </location>
</feature>
<dbReference type="PANTHER" id="PTHR31787:SF15">
    <property type="entry name" value="FRIZZLED AND SMOOTHENED-LIKE PROTEIN P-RELATED"/>
    <property type="match status" value="1"/>
</dbReference>
<evidence type="ECO:0000256" key="5">
    <source>
        <dbReference type="ARBA" id="ARBA00022989"/>
    </source>
</evidence>